<evidence type="ECO:0000313" key="2">
    <source>
        <dbReference type="EMBL" id="GAH47057.1"/>
    </source>
</evidence>
<evidence type="ECO:0000259" key="1">
    <source>
        <dbReference type="Pfam" id="PF22148"/>
    </source>
</evidence>
<reference evidence="2" key="1">
    <citation type="journal article" date="2014" name="Front. Microbiol.">
        <title>High frequency of phylogenetically diverse reductive dehalogenase-homologous genes in deep subseafloor sedimentary metagenomes.</title>
        <authorList>
            <person name="Kawai M."/>
            <person name="Futagami T."/>
            <person name="Toyoda A."/>
            <person name="Takaki Y."/>
            <person name="Nishi S."/>
            <person name="Hori S."/>
            <person name="Arai W."/>
            <person name="Tsubouchi T."/>
            <person name="Morono Y."/>
            <person name="Uchiyama I."/>
            <person name="Ito T."/>
            <person name="Fujiyama A."/>
            <person name="Inagaki F."/>
            <person name="Takami H."/>
        </authorList>
    </citation>
    <scope>NUCLEOTIDE SEQUENCE</scope>
    <source>
        <strain evidence="2">Expedition CK06-06</strain>
    </source>
</reference>
<protein>
    <recommendedName>
        <fullName evidence="1">Fervidolysin-like N-terminal prodomain domain-containing protein</fullName>
    </recommendedName>
</protein>
<feature type="domain" description="Fervidolysin-like N-terminal prodomain" evidence="1">
    <location>
        <begin position="39"/>
        <end position="118"/>
    </location>
</feature>
<sequence length="158" mass="18362">MRKIIGIFIVTLLIGTALPSIGMISEHQSINYDYIDDYWDNEFVSGEFIVKFKEKPISCLSLENLNNKYQVKSIENVFKNAEDTILEHIYKYSVPLDSDILSIVKEYSTIENVIYVEPAYIGFTLGVPNDEYFPIQWGLENTGQVIFGGFNWNFWCRY</sequence>
<dbReference type="InterPro" id="IPR054399">
    <property type="entry name" value="Fervidolysin-like_N_prodom"/>
</dbReference>
<gene>
    <name evidence="2" type="ORF">S03H2_12568</name>
</gene>
<dbReference type="Pfam" id="PF22148">
    <property type="entry name" value="Fervidolysin_NPro-like"/>
    <property type="match status" value="1"/>
</dbReference>
<name>X1FQ10_9ZZZZ</name>
<accession>X1FQ10</accession>
<organism evidence="2">
    <name type="scientific">marine sediment metagenome</name>
    <dbReference type="NCBI Taxonomy" id="412755"/>
    <lineage>
        <taxon>unclassified sequences</taxon>
        <taxon>metagenomes</taxon>
        <taxon>ecological metagenomes</taxon>
    </lineage>
</organism>
<dbReference type="EMBL" id="BARU01006390">
    <property type="protein sequence ID" value="GAH47057.1"/>
    <property type="molecule type" value="Genomic_DNA"/>
</dbReference>
<dbReference type="AlphaFoldDB" id="X1FQ10"/>
<comment type="caution">
    <text evidence="2">The sequence shown here is derived from an EMBL/GenBank/DDBJ whole genome shotgun (WGS) entry which is preliminary data.</text>
</comment>
<proteinExistence type="predicted"/>